<comment type="subunit">
    <text evidence="2">Monomer.</text>
</comment>
<dbReference type="Pfam" id="PF02929">
    <property type="entry name" value="Bgal_small_N"/>
    <property type="match status" value="1"/>
</dbReference>
<dbReference type="InterPro" id="IPR011013">
    <property type="entry name" value="Gal_mutarotase_sf_dom"/>
</dbReference>
<protein>
    <recommendedName>
        <fullName evidence="4">Beta galactosidase small chain/ domain-containing protein</fullName>
    </recommendedName>
</protein>
<evidence type="ECO:0000259" key="4">
    <source>
        <dbReference type="Pfam" id="PF02929"/>
    </source>
</evidence>
<dbReference type="EMBL" id="QRXI01000010">
    <property type="protein sequence ID" value="RGT94129.1"/>
    <property type="molecule type" value="Genomic_DNA"/>
</dbReference>
<organism evidence="5 6">
    <name type="scientific">Phocaeicola vulgatus</name>
    <name type="common">Bacteroides vulgatus</name>
    <dbReference type="NCBI Taxonomy" id="821"/>
    <lineage>
        <taxon>Bacteria</taxon>
        <taxon>Pseudomonadati</taxon>
        <taxon>Bacteroidota</taxon>
        <taxon>Bacteroidia</taxon>
        <taxon>Bacteroidales</taxon>
        <taxon>Bacteroidaceae</taxon>
        <taxon>Phocaeicola</taxon>
    </lineage>
</organism>
<evidence type="ECO:0000256" key="3">
    <source>
        <dbReference type="ARBA" id="ARBA00022837"/>
    </source>
</evidence>
<evidence type="ECO:0000313" key="6">
    <source>
        <dbReference type="Proteomes" id="UP000283833"/>
    </source>
</evidence>
<proteinExistence type="predicted"/>
<evidence type="ECO:0000256" key="2">
    <source>
        <dbReference type="ARBA" id="ARBA00011245"/>
    </source>
</evidence>
<dbReference type="Gene3D" id="2.70.98.10">
    <property type="match status" value="1"/>
</dbReference>
<accession>A0A412QT21</accession>
<gene>
    <name evidence="5" type="ORF">DWX04_09890</name>
</gene>
<keyword evidence="3" id="KW-0106">Calcium</keyword>
<dbReference type="GO" id="GO:0030246">
    <property type="term" value="F:carbohydrate binding"/>
    <property type="evidence" value="ECO:0007669"/>
    <property type="project" value="InterPro"/>
</dbReference>
<dbReference type="GO" id="GO:0004565">
    <property type="term" value="F:beta-galactosidase activity"/>
    <property type="evidence" value="ECO:0007669"/>
    <property type="project" value="InterPro"/>
</dbReference>
<comment type="cofactor">
    <cofactor evidence="1">
        <name>Ca(2+)</name>
        <dbReference type="ChEBI" id="CHEBI:29108"/>
    </cofactor>
</comment>
<name>A0A412QT21_PHOVU</name>
<dbReference type="GO" id="GO:0009341">
    <property type="term" value="C:beta-galactosidase complex"/>
    <property type="evidence" value="ECO:0007669"/>
    <property type="project" value="InterPro"/>
</dbReference>
<dbReference type="GO" id="GO:0005975">
    <property type="term" value="P:carbohydrate metabolic process"/>
    <property type="evidence" value="ECO:0007669"/>
    <property type="project" value="InterPro"/>
</dbReference>
<evidence type="ECO:0000313" key="5">
    <source>
        <dbReference type="EMBL" id="RGT94129.1"/>
    </source>
</evidence>
<feature type="domain" description="Beta galactosidase small chain/" evidence="4">
    <location>
        <begin position="3"/>
        <end position="45"/>
    </location>
</feature>
<evidence type="ECO:0000256" key="1">
    <source>
        <dbReference type="ARBA" id="ARBA00001913"/>
    </source>
</evidence>
<dbReference type="InterPro" id="IPR014718">
    <property type="entry name" value="GH-type_carb-bd"/>
</dbReference>
<sequence>MKPHSNTTVDINCVRMEVGGDNSWGLPVLESYRIKSGIYKFRFVIQLKINTK</sequence>
<comment type="caution">
    <text evidence="5">The sequence shown here is derived from an EMBL/GenBank/DDBJ whole genome shotgun (WGS) entry which is preliminary data.</text>
</comment>
<dbReference type="SUPFAM" id="SSF74650">
    <property type="entry name" value="Galactose mutarotase-like"/>
    <property type="match status" value="1"/>
</dbReference>
<reference evidence="5 6" key="1">
    <citation type="submission" date="2018-08" db="EMBL/GenBank/DDBJ databases">
        <title>A genome reference for cultivated species of the human gut microbiota.</title>
        <authorList>
            <person name="Zou Y."/>
            <person name="Xue W."/>
            <person name="Luo G."/>
        </authorList>
    </citation>
    <scope>NUCLEOTIDE SEQUENCE [LARGE SCALE GENOMIC DNA]</scope>
    <source>
        <strain evidence="5 6">AF18-14</strain>
    </source>
</reference>
<dbReference type="Proteomes" id="UP000283833">
    <property type="component" value="Unassembled WGS sequence"/>
</dbReference>
<dbReference type="InterPro" id="IPR004199">
    <property type="entry name" value="B-gal_small/dom_5"/>
</dbReference>
<dbReference type="AlphaFoldDB" id="A0A412QT21"/>